<reference evidence="2 3" key="1">
    <citation type="submission" date="2023-05" db="EMBL/GenBank/DDBJ databases">
        <authorList>
            <person name="Guo Y."/>
        </authorList>
    </citation>
    <scope>NUCLEOTIDE SEQUENCE [LARGE SCALE GENOMIC DNA]</scope>
    <source>
        <strain evidence="2 3">GR2756</strain>
    </source>
</reference>
<organism evidence="2 3">
    <name type="scientific">Sphingosinicella rhizophila</name>
    <dbReference type="NCBI Taxonomy" id="3050082"/>
    <lineage>
        <taxon>Bacteria</taxon>
        <taxon>Pseudomonadati</taxon>
        <taxon>Pseudomonadota</taxon>
        <taxon>Alphaproteobacteria</taxon>
        <taxon>Sphingomonadales</taxon>
        <taxon>Sphingosinicellaceae</taxon>
        <taxon>Sphingosinicella</taxon>
    </lineage>
</organism>
<dbReference type="EMBL" id="JAVUPU010000001">
    <property type="protein sequence ID" value="MDT9597659.1"/>
    <property type="molecule type" value="Genomic_DNA"/>
</dbReference>
<comment type="caution">
    <text evidence="2">The sequence shown here is derived from an EMBL/GenBank/DDBJ whole genome shotgun (WGS) entry which is preliminary data.</text>
</comment>
<name>A0ABU3Q2Q7_9SPHN</name>
<dbReference type="Proteomes" id="UP001259572">
    <property type="component" value="Unassembled WGS sequence"/>
</dbReference>
<evidence type="ECO:0000313" key="2">
    <source>
        <dbReference type="EMBL" id="MDT9597659.1"/>
    </source>
</evidence>
<protein>
    <submittedName>
        <fullName evidence="2">Uncharacterized protein</fullName>
    </submittedName>
</protein>
<sequence>MPRGYGRNVWKAFGRVLPWIDLIDAIDAIPQMARSKSPAHWNLNGWTIKNGPCVYGSPACWSDGYTYYSTGGSSATGCLTGQATSPLNCSKPGQGSIPGSANHAVLWEKYDPPGPLAPKKRAVYTLVRPPGVATEPYATPGSAARPYPVYVAPRLPANMPDWLPTYDPHIVPPGRFMPTPEPIPYSMIPRAGPNPRRSPKEQRQRGPAPRARSWSPYRQYPKRPGPGVKERKGALSAGGTALKIVGGFTESLDVINSFYDALPNQYRPGYYELHYRDKKTGEIKTYWKKRWNASQWQRAKAVFQHWDKVDLAQGLANAVAENVKDVAWGTVGRNAGGWQLGPWDSAPGDWSHQSTQKDEDWYDEAY</sequence>
<feature type="region of interest" description="Disordered" evidence="1">
    <location>
        <begin position="343"/>
        <end position="366"/>
    </location>
</feature>
<evidence type="ECO:0000256" key="1">
    <source>
        <dbReference type="SAM" id="MobiDB-lite"/>
    </source>
</evidence>
<evidence type="ECO:0000313" key="3">
    <source>
        <dbReference type="Proteomes" id="UP001259572"/>
    </source>
</evidence>
<gene>
    <name evidence="2" type="ORF">RQX22_01685</name>
</gene>
<accession>A0ABU3Q2Q7</accession>
<proteinExistence type="predicted"/>
<feature type="region of interest" description="Disordered" evidence="1">
    <location>
        <begin position="181"/>
        <end position="234"/>
    </location>
</feature>
<keyword evidence="3" id="KW-1185">Reference proteome</keyword>